<evidence type="ECO:0000313" key="14">
    <source>
        <dbReference type="EMBL" id="STJ18684.1"/>
    </source>
</evidence>
<evidence type="ECO:0000256" key="11">
    <source>
        <dbReference type="SAM" id="SignalP"/>
    </source>
</evidence>
<dbReference type="AlphaFoldDB" id="A0A376W6N4"/>
<evidence type="ECO:0000256" key="5">
    <source>
        <dbReference type="ARBA" id="ARBA00022692"/>
    </source>
</evidence>
<keyword evidence="10" id="KW-0175">Coiled coil</keyword>
<proteinExistence type="predicted"/>
<keyword evidence="5" id="KW-0812">Transmembrane</keyword>
<evidence type="ECO:0000259" key="13">
    <source>
        <dbReference type="Pfam" id="PF05658"/>
    </source>
</evidence>
<evidence type="ECO:0000256" key="7">
    <source>
        <dbReference type="ARBA" id="ARBA00022927"/>
    </source>
</evidence>
<dbReference type="SUPFAM" id="SSF101967">
    <property type="entry name" value="Adhesin YadA, collagen-binding domain"/>
    <property type="match status" value="1"/>
</dbReference>
<keyword evidence="3" id="KW-0813">Transport</keyword>
<keyword evidence="6 11" id="KW-0732">Signal</keyword>
<feature type="chain" id="PRO_5016911596" evidence="11">
    <location>
        <begin position="28"/>
        <end position="523"/>
    </location>
</feature>
<dbReference type="Gene3D" id="3.30.1300.30">
    <property type="entry name" value="GSPII I/J protein-like"/>
    <property type="match status" value="1"/>
</dbReference>
<dbReference type="Gene3D" id="2.150.10.10">
    <property type="entry name" value="Serralysin-like metalloprotease, C-terminal"/>
    <property type="match status" value="1"/>
</dbReference>
<dbReference type="Proteomes" id="UP000254716">
    <property type="component" value="Unassembled WGS sequence"/>
</dbReference>
<dbReference type="SUPFAM" id="SSF54523">
    <property type="entry name" value="Pili subunits"/>
    <property type="match status" value="1"/>
</dbReference>
<accession>A0A376W6N4</accession>
<evidence type="ECO:0000256" key="8">
    <source>
        <dbReference type="ARBA" id="ARBA00023136"/>
    </source>
</evidence>
<feature type="coiled-coil region" evidence="10">
    <location>
        <begin position="423"/>
        <end position="457"/>
    </location>
</feature>
<dbReference type="EMBL" id="UGCV01000008">
    <property type="protein sequence ID" value="STJ18684.1"/>
    <property type="molecule type" value="Genomic_DNA"/>
</dbReference>
<feature type="domain" description="Trimeric autotransporter adhesin YadA-like head" evidence="13">
    <location>
        <begin position="221"/>
        <end position="246"/>
    </location>
</feature>
<gene>
    <name evidence="14" type="primary">eibD_1</name>
    <name evidence="14" type="ORF">NCTC9081_04180</name>
</gene>
<dbReference type="InterPro" id="IPR045584">
    <property type="entry name" value="Pilin-like"/>
</dbReference>
<keyword evidence="8" id="KW-0472">Membrane</keyword>
<keyword evidence="7" id="KW-0653">Protein transport</keyword>
<dbReference type="InterPro" id="IPR008640">
    <property type="entry name" value="Adhesin_Head_dom"/>
</dbReference>
<protein>
    <submittedName>
        <fullName evidence="14">Immunoglobulin-binding protein from prophage P-EibD</fullName>
    </submittedName>
</protein>
<dbReference type="GO" id="GO:0009986">
    <property type="term" value="C:cell surface"/>
    <property type="evidence" value="ECO:0007669"/>
    <property type="project" value="UniProtKB-SubCell"/>
</dbReference>
<evidence type="ECO:0000259" key="12">
    <source>
        <dbReference type="Pfam" id="PF03895"/>
    </source>
</evidence>
<dbReference type="GO" id="GO:0009279">
    <property type="term" value="C:cell outer membrane"/>
    <property type="evidence" value="ECO:0007669"/>
    <property type="project" value="UniProtKB-SubCell"/>
</dbReference>
<keyword evidence="9" id="KW-0998">Cell outer membrane</keyword>
<dbReference type="Gene3D" id="6.10.250.1980">
    <property type="match status" value="1"/>
</dbReference>
<dbReference type="Gene3D" id="6.10.250.1970">
    <property type="match status" value="1"/>
</dbReference>
<reference evidence="14 15" key="1">
    <citation type="submission" date="2018-06" db="EMBL/GenBank/DDBJ databases">
        <authorList>
            <consortium name="Pathogen Informatics"/>
            <person name="Doyle S."/>
        </authorList>
    </citation>
    <scope>NUCLEOTIDE SEQUENCE [LARGE SCALE GENOMIC DNA]</scope>
    <source>
        <strain evidence="14 15">NCTC9081</strain>
    </source>
</reference>
<evidence type="ECO:0000256" key="9">
    <source>
        <dbReference type="ARBA" id="ARBA00023237"/>
    </source>
</evidence>
<evidence type="ECO:0000256" key="3">
    <source>
        <dbReference type="ARBA" id="ARBA00022448"/>
    </source>
</evidence>
<evidence type="ECO:0000256" key="10">
    <source>
        <dbReference type="SAM" id="Coils"/>
    </source>
</evidence>
<dbReference type="Pfam" id="PF05658">
    <property type="entry name" value="YadA_head"/>
    <property type="match status" value="3"/>
</dbReference>
<keyword evidence="4" id="KW-1134">Transmembrane beta strand</keyword>
<sequence length="523" mass="55403">MSKKFTMTLLSSSLGGLLLGISSGVLAAQELPPIKDSGLPFYSVPKEADASRYNYGSTYRIYYNKSSGWGTMRYVLGGKDVTLFNFDQEGNIIVLSKDNSIAYTVHEPVLKDFARMAAGLRTSGTENGKHQVDEKEVRRIFNKVNNLSNTIINPEILKQSAFIASGPRPKDGRLVQASAAGEFALAVGTGASAAGEFALAVGTEASADEKFATSVGSWSAALGQQSVALGVGAYAYANASTAAGTAAYVDGSAIYGTAIGNYAKVDKNATEGTALGAKATVTNKNSVALGANSRTTRDNEVYIGYEAEPGKAYKTRVLGGLSDGTRPSDAATVRQVDRVKDSVEQLAQDTNTRLVVEAKKSREYTDSRTTVGVNPDGKLTRAEGATKTIAVNDGLVALSSRTDRIDYAVGSVDRRVTKNTQAIQSNTRQLQEHNARLNSQQRQIRENHEEMKRAAAQSAALAGLFQPYSVGKFNATAALGGYSDKQAVAVGVGYRFNEQTAAKAGIAASDGDVSYNMGVNFEF</sequence>
<evidence type="ECO:0000256" key="1">
    <source>
        <dbReference type="ARBA" id="ARBA00004241"/>
    </source>
</evidence>
<dbReference type="Pfam" id="PF03895">
    <property type="entry name" value="YadA_anchor"/>
    <property type="match status" value="1"/>
</dbReference>
<organism evidence="14 15">
    <name type="scientific">Escherichia coli</name>
    <dbReference type="NCBI Taxonomy" id="562"/>
    <lineage>
        <taxon>Bacteria</taxon>
        <taxon>Pseudomonadati</taxon>
        <taxon>Pseudomonadota</taxon>
        <taxon>Gammaproteobacteria</taxon>
        <taxon>Enterobacterales</taxon>
        <taxon>Enterobacteriaceae</taxon>
        <taxon>Escherichia</taxon>
    </lineage>
</organism>
<dbReference type="InterPro" id="IPR011049">
    <property type="entry name" value="Serralysin-like_metalloprot_C"/>
</dbReference>
<feature type="domain" description="Trimeric autotransporter adhesin YadA-like C-terminal membrane anchor" evidence="12">
    <location>
        <begin position="465"/>
        <end position="523"/>
    </location>
</feature>
<feature type="signal peptide" evidence="11">
    <location>
        <begin position="1"/>
        <end position="27"/>
    </location>
</feature>
<evidence type="ECO:0000256" key="4">
    <source>
        <dbReference type="ARBA" id="ARBA00022452"/>
    </source>
</evidence>
<dbReference type="CDD" id="cd12820">
    <property type="entry name" value="LbR_YadA-like"/>
    <property type="match status" value="1"/>
</dbReference>
<dbReference type="InterPro" id="IPR005594">
    <property type="entry name" value="YadA_C"/>
</dbReference>
<evidence type="ECO:0000256" key="6">
    <source>
        <dbReference type="ARBA" id="ARBA00022729"/>
    </source>
</evidence>
<name>A0A376W6N4_ECOLX</name>
<feature type="domain" description="Trimeric autotransporter adhesin YadA-like head" evidence="13">
    <location>
        <begin position="179"/>
        <end position="205"/>
    </location>
</feature>
<evidence type="ECO:0000313" key="15">
    <source>
        <dbReference type="Proteomes" id="UP000254716"/>
    </source>
</evidence>
<dbReference type="GO" id="GO:0015031">
    <property type="term" value="P:protein transport"/>
    <property type="evidence" value="ECO:0007669"/>
    <property type="project" value="UniProtKB-KW"/>
</dbReference>
<feature type="domain" description="Trimeric autotransporter adhesin YadA-like head" evidence="13">
    <location>
        <begin position="270"/>
        <end position="293"/>
    </location>
</feature>
<comment type="subcellular location">
    <subcellularLocation>
        <location evidence="2">Cell outer membrane</location>
    </subcellularLocation>
    <subcellularLocation>
        <location evidence="1">Cell surface</location>
    </subcellularLocation>
</comment>
<evidence type="ECO:0000256" key="2">
    <source>
        <dbReference type="ARBA" id="ARBA00004442"/>
    </source>
</evidence>